<dbReference type="InterPro" id="IPR001155">
    <property type="entry name" value="OxRdtase_FMN_N"/>
</dbReference>
<dbReference type="GO" id="GO:0016628">
    <property type="term" value="F:oxidoreductase activity, acting on the CH-CH group of donors, NAD or NADP as acceptor"/>
    <property type="evidence" value="ECO:0007669"/>
    <property type="project" value="UniProtKB-ARBA"/>
</dbReference>
<dbReference type="EMBL" id="PKUR01000001">
    <property type="protein sequence ID" value="PLW87806.1"/>
    <property type="molecule type" value="Genomic_DNA"/>
</dbReference>
<gene>
    <name evidence="5" type="ORF">C0029_04335</name>
</gene>
<reference evidence="5 6" key="1">
    <citation type="submission" date="2018-01" db="EMBL/GenBank/DDBJ databases">
        <title>The draft genome sequence of Halioglobus japonicus S1-36.</title>
        <authorList>
            <person name="Du Z.-J."/>
            <person name="Shi M.-J."/>
        </authorList>
    </citation>
    <scope>NUCLEOTIDE SEQUENCE [LARGE SCALE GENOMIC DNA]</scope>
    <source>
        <strain evidence="5 6">S1-36</strain>
    </source>
</reference>
<dbReference type="PANTHER" id="PTHR22893:SF91">
    <property type="entry name" value="NADPH DEHYDROGENASE 2-RELATED"/>
    <property type="match status" value="1"/>
</dbReference>
<comment type="similarity">
    <text evidence="2">Belongs to the NADH:flavin oxidoreductase/NADH oxidase family.</text>
</comment>
<protein>
    <submittedName>
        <fullName evidence="5">Alkene reductase</fullName>
    </submittedName>
</protein>
<comment type="cofactor">
    <cofactor evidence="1">
        <name>FMN</name>
        <dbReference type="ChEBI" id="CHEBI:58210"/>
    </cofactor>
</comment>
<comment type="caution">
    <text evidence="5">The sequence shown here is derived from an EMBL/GenBank/DDBJ whole genome shotgun (WGS) entry which is preliminary data.</text>
</comment>
<evidence type="ECO:0000256" key="2">
    <source>
        <dbReference type="ARBA" id="ARBA00005979"/>
    </source>
</evidence>
<evidence type="ECO:0000313" key="6">
    <source>
        <dbReference type="Proteomes" id="UP000235162"/>
    </source>
</evidence>
<evidence type="ECO:0000313" key="5">
    <source>
        <dbReference type="EMBL" id="PLW87806.1"/>
    </source>
</evidence>
<dbReference type="InterPro" id="IPR045247">
    <property type="entry name" value="Oye-like"/>
</dbReference>
<keyword evidence="3" id="KW-0560">Oxidoreductase</keyword>
<dbReference type="GO" id="GO:0005829">
    <property type="term" value="C:cytosol"/>
    <property type="evidence" value="ECO:0007669"/>
    <property type="project" value="UniProtKB-ARBA"/>
</dbReference>
<evidence type="ECO:0000256" key="1">
    <source>
        <dbReference type="ARBA" id="ARBA00001917"/>
    </source>
</evidence>
<dbReference type="InterPro" id="IPR013785">
    <property type="entry name" value="Aldolase_TIM"/>
</dbReference>
<evidence type="ECO:0000256" key="3">
    <source>
        <dbReference type="ARBA" id="ARBA00023002"/>
    </source>
</evidence>
<dbReference type="Pfam" id="PF00724">
    <property type="entry name" value="Oxidored_FMN"/>
    <property type="match status" value="1"/>
</dbReference>
<dbReference type="Proteomes" id="UP000235162">
    <property type="component" value="Unassembled WGS sequence"/>
</dbReference>
<dbReference type="KEGG" id="hja:BST95_13850"/>
<evidence type="ECO:0000259" key="4">
    <source>
        <dbReference type="Pfam" id="PF00724"/>
    </source>
</evidence>
<keyword evidence="6" id="KW-1185">Reference proteome</keyword>
<dbReference type="FunFam" id="3.20.20.70:FF:000059">
    <property type="entry name" value="N-ethylmaleimide reductase, FMN-linked"/>
    <property type="match status" value="1"/>
</dbReference>
<dbReference type="Gene3D" id="3.20.20.70">
    <property type="entry name" value="Aldolase class I"/>
    <property type="match status" value="1"/>
</dbReference>
<dbReference type="GO" id="GO:0010181">
    <property type="term" value="F:FMN binding"/>
    <property type="evidence" value="ECO:0007669"/>
    <property type="project" value="InterPro"/>
</dbReference>
<proteinExistence type="inferred from homology"/>
<organism evidence="5 6">
    <name type="scientific">Halioglobus japonicus</name>
    <dbReference type="NCBI Taxonomy" id="930805"/>
    <lineage>
        <taxon>Bacteria</taxon>
        <taxon>Pseudomonadati</taxon>
        <taxon>Pseudomonadota</taxon>
        <taxon>Gammaproteobacteria</taxon>
        <taxon>Cellvibrionales</taxon>
        <taxon>Halieaceae</taxon>
        <taxon>Halioglobus</taxon>
    </lineage>
</organism>
<dbReference type="RefSeq" id="WP_084200184.1">
    <property type="nucleotide sequence ID" value="NZ_BMYL01000001.1"/>
</dbReference>
<dbReference type="AlphaFoldDB" id="A0AAP8MH50"/>
<name>A0AAP8MH50_9GAMM</name>
<accession>A0AAP8MH50</accession>
<sequence length="366" mass="39277">MSTADPFSPVTLGSFAMANHFLMAPMTRARAPERVPNDIMVDYYRQRAGTGLIITEATQVSDQGTGSIATPGIHTAEQIAGWRRVTDAVHAAGGRIICQIWHVGRVSHSKMQANDEQPVSSSATAGEVNTFTADGFEPCTPPRALTRDEIAGVVNQYRQGALNAIEAGFDGVQIHAASGYLIDQFLRDGVNQREDDYGGSVENRARFLLEVTDAVCDAIGGERTSVRLSPFTVTWDCSDSHPESIFSHAVSELDKRPLAFLEIVERGFDSLAVDTGGGSDLGFSPVDLRKLYRGNLVANGCYDLESARTALASGHAQAVSIGRPLMSTPDWVARHASGQPLNDDIEPVFWYGGAGEGYSDQPAASE</sequence>
<feature type="domain" description="NADH:flavin oxidoreductase/NADH oxidase N-terminal" evidence="4">
    <location>
        <begin position="7"/>
        <end position="342"/>
    </location>
</feature>
<dbReference type="CDD" id="cd02933">
    <property type="entry name" value="OYE_like_FMN"/>
    <property type="match status" value="1"/>
</dbReference>
<dbReference type="SUPFAM" id="SSF51395">
    <property type="entry name" value="FMN-linked oxidoreductases"/>
    <property type="match status" value="1"/>
</dbReference>
<dbReference type="PANTHER" id="PTHR22893">
    <property type="entry name" value="NADH OXIDOREDUCTASE-RELATED"/>
    <property type="match status" value="1"/>
</dbReference>